<keyword evidence="1" id="KW-1133">Transmembrane helix</keyword>
<keyword evidence="3" id="KW-1185">Reference proteome</keyword>
<name>A0ABU2F7W5_9EURY</name>
<keyword evidence="1" id="KW-0812">Transmembrane</keyword>
<keyword evidence="1" id="KW-0472">Membrane</keyword>
<gene>
    <name evidence="2" type="ORF">NDI56_00725</name>
</gene>
<feature type="transmembrane region" description="Helical" evidence="1">
    <location>
        <begin position="469"/>
        <end position="489"/>
    </location>
</feature>
<organism evidence="2 3">
    <name type="scientific">Haloarcula saliterrae</name>
    <dbReference type="NCBI Taxonomy" id="2950534"/>
    <lineage>
        <taxon>Archaea</taxon>
        <taxon>Methanobacteriati</taxon>
        <taxon>Methanobacteriota</taxon>
        <taxon>Stenosarchaea group</taxon>
        <taxon>Halobacteria</taxon>
        <taxon>Halobacteriales</taxon>
        <taxon>Haloarculaceae</taxon>
        <taxon>Haloarcula</taxon>
    </lineage>
</organism>
<evidence type="ECO:0000313" key="2">
    <source>
        <dbReference type="EMBL" id="MDS0257926.1"/>
    </source>
</evidence>
<comment type="caution">
    <text evidence="2">The sequence shown here is derived from an EMBL/GenBank/DDBJ whole genome shotgun (WGS) entry which is preliminary data.</text>
</comment>
<feature type="transmembrane region" description="Helical" evidence="1">
    <location>
        <begin position="62"/>
        <end position="85"/>
    </location>
</feature>
<reference evidence="2 3" key="1">
    <citation type="submission" date="2022-06" db="EMBL/GenBank/DDBJ databases">
        <title>Haloarcula sp. a new haloarchaeum isolate from saline soil.</title>
        <authorList>
            <person name="Strakova D."/>
            <person name="Galisteo C."/>
            <person name="Sanchez-Porro C."/>
            <person name="Ventosa A."/>
        </authorList>
    </citation>
    <scope>NUCLEOTIDE SEQUENCE [LARGE SCALE GENOMIC DNA]</scope>
    <source>
        <strain evidence="2 3">S1CR25-12</strain>
    </source>
</reference>
<evidence type="ECO:0000313" key="3">
    <source>
        <dbReference type="Proteomes" id="UP001259659"/>
    </source>
</evidence>
<dbReference type="EMBL" id="JAMQON010000001">
    <property type="protein sequence ID" value="MDS0257926.1"/>
    <property type="molecule type" value="Genomic_DNA"/>
</dbReference>
<accession>A0ABU2F7W5</accession>
<protein>
    <submittedName>
        <fullName evidence="2">Type II secretion system protein</fullName>
    </submittedName>
</protein>
<dbReference type="Proteomes" id="UP001259659">
    <property type="component" value="Unassembled WGS sequence"/>
</dbReference>
<sequence>MTEPVDAAELLGWLVAVPDGYRRACRLLGLSTSAEAVLGGSYALAVVLCLAGVVAIGAGSGAVALAVGAGSAAAAVAVALAGRYGVPLAAQARRIRALGAAPALVATLVLGMTLWPSSERAAAFAASSSDGLLAASLDTHRRRAGRSPRSGLDAFGREWAATFPALEQALTCIERAAAVTAQERAELLEEARRGILDGARDEMAAFAADLRAPATALYAFGVLLPLALVALLPAVGAAGVPVSLPLLVATYGVALPGGLVVASAWLLAQRPVAFPPAAVSRSHPDVSTGPSAAVGTGAAVAAGAWFAGRALLPAWAPPIAALGLGTGASLVVYYRPVTRVRDHIEAVESGLPAALSAVGRRVERGESVEAAFDAAVDATSEPLSSVLAATVERQQTLGVDIETAFCGDHGTLATIPSPRLRRAAVLLGAAADIGPPAGETIATMGDHLEELAGVERETRRQLAQVTGTLSNTAAVFGPMVGGATVALSATMQSGGPIEPVPTASLGPVIGWYCLVLAAVLPALSTGLHRGLDRALVGYRAGLALCSATTVYLTAVVATGTLV</sequence>
<feature type="transmembrane region" description="Helical" evidence="1">
    <location>
        <begin position="36"/>
        <end position="56"/>
    </location>
</feature>
<feature type="transmembrane region" description="Helical" evidence="1">
    <location>
        <begin position="246"/>
        <end position="268"/>
    </location>
</feature>
<feature type="transmembrane region" description="Helical" evidence="1">
    <location>
        <begin position="509"/>
        <end position="528"/>
    </location>
</feature>
<feature type="transmembrane region" description="Helical" evidence="1">
    <location>
        <begin position="97"/>
        <end position="115"/>
    </location>
</feature>
<feature type="transmembrane region" description="Helical" evidence="1">
    <location>
        <begin position="540"/>
        <end position="561"/>
    </location>
</feature>
<feature type="transmembrane region" description="Helical" evidence="1">
    <location>
        <begin position="314"/>
        <end position="334"/>
    </location>
</feature>
<feature type="transmembrane region" description="Helical" evidence="1">
    <location>
        <begin position="216"/>
        <end position="240"/>
    </location>
</feature>
<dbReference type="RefSeq" id="WP_310917489.1">
    <property type="nucleotide sequence ID" value="NZ_JAMQON010000001.1"/>
</dbReference>
<proteinExistence type="predicted"/>
<evidence type="ECO:0000256" key="1">
    <source>
        <dbReference type="SAM" id="Phobius"/>
    </source>
</evidence>